<proteinExistence type="predicted"/>
<evidence type="ECO:0000313" key="1">
    <source>
        <dbReference type="EMBL" id="SVD00768.1"/>
    </source>
</evidence>
<reference evidence="1" key="1">
    <citation type="submission" date="2018-05" db="EMBL/GenBank/DDBJ databases">
        <authorList>
            <person name="Lanie J.A."/>
            <person name="Ng W.-L."/>
            <person name="Kazmierczak K.M."/>
            <person name="Andrzejewski T.M."/>
            <person name="Davidsen T.M."/>
            <person name="Wayne K.J."/>
            <person name="Tettelin H."/>
            <person name="Glass J.I."/>
            <person name="Rusch D."/>
            <person name="Podicherti R."/>
            <person name="Tsui H.-C.T."/>
            <person name="Winkler M.E."/>
        </authorList>
    </citation>
    <scope>NUCLEOTIDE SEQUENCE</scope>
</reference>
<sequence length="32" mass="3794">MAKKKRAKIKRNNLKPLYAYLKVSSVGDERTW</sequence>
<protein>
    <submittedName>
        <fullName evidence="1">Uncharacterized protein</fullName>
    </submittedName>
</protein>
<gene>
    <name evidence="1" type="ORF">METZ01_LOCUS353622</name>
</gene>
<dbReference type="AlphaFoldDB" id="A0A382RV06"/>
<feature type="non-terminal residue" evidence="1">
    <location>
        <position position="32"/>
    </location>
</feature>
<organism evidence="1">
    <name type="scientific">marine metagenome</name>
    <dbReference type="NCBI Taxonomy" id="408172"/>
    <lineage>
        <taxon>unclassified sequences</taxon>
        <taxon>metagenomes</taxon>
        <taxon>ecological metagenomes</taxon>
    </lineage>
</organism>
<name>A0A382RV06_9ZZZZ</name>
<dbReference type="EMBL" id="UINC01123951">
    <property type="protein sequence ID" value="SVD00768.1"/>
    <property type="molecule type" value="Genomic_DNA"/>
</dbReference>
<accession>A0A382RV06</accession>